<dbReference type="PANTHER" id="PTHR35803">
    <property type="entry name" value="GLUCAN 1,4-ALPHA-GLUCOSIDASE SUSB-RELATED"/>
    <property type="match status" value="1"/>
</dbReference>
<evidence type="ECO:0000313" key="3">
    <source>
        <dbReference type="Proteomes" id="UP000318669"/>
    </source>
</evidence>
<dbReference type="AlphaFoldDB" id="A0A553BSW5"/>
<accession>A0A553BSW5</accession>
<dbReference type="InterPro" id="IPR013780">
    <property type="entry name" value="Glyco_hydro_b"/>
</dbReference>
<name>A0A553BSW5_9FLAO</name>
<dbReference type="Pfam" id="PF14509">
    <property type="entry name" value="GH97_C"/>
    <property type="match status" value="1"/>
</dbReference>
<feature type="domain" description="Glycosyl-hydrolase 97 C-terminal oligomerisation" evidence="1">
    <location>
        <begin position="2"/>
        <end position="91"/>
    </location>
</feature>
<gene>
    <name evidence="2" type="ORF">FNW11_06105</name>
</gene>
<dbReference type="InterPro" id="IPR052720">
    <property type="entry name" value="Glycosyl_hydrolase_97"/>
</dbReference>
<reference evidence="2 3" key="1">
    <citation type="submission" date="2019-07" db="EMBL/GenBank/DDBJ databases">
        <title>Novel species of Flavobacterium.</title>
        <authorList>
            <person name="Liu Q."/>
            <person name="Xin Y.-H."/>
        </authorList>
    </citation>
    <scope>NUCLEOTIDE SEQUENCE [LARGE SCALE GENOMIC DNA]</scope>
    <source>
        <strain evidence="2 3">GSR22</strain>
    </source>
</reference>
<dbReference type="Gene3D" id="2.60.40.1180">
    <property type="entry name" value="Golgi alpha-mannosidase II"/>
    <property type="match status" value="1"/>
</dbReference>
<organism evidence="2 3">
    <name type="scientific">Flavobacterium gawalongense</name>
    <dbReference type="NCBI Taxonomy" id="2594432"/>
    <lineage>
        <taxon>Bacteria</taxon>
        <taxon>Pseudomonadati</taxon>
        <taxon>Bacteroidota</taxon>
        <taxon>Flavobacteriia</taxon>
        <taxon>Flavobacteriales</taxon>
        <taxon>Flavobacteriaceae</taxon>
        <taxon>Flavobacterium</taxon>
    </lineage>
</organism>
<evidence type="ECO:0000259" key="1">
    <source>
        <dbReference type="Pfam" id="PF14509"/>
    </source>
</evidence>
<dbReference type="EMBL" id="VJZL01000007">
    <property type="protein sequence ID" value="TRX11337.1"/>
    <property type="molecule type" value="Genomic_DNA"/>
</dbReference>
<proteinExistence type="predicted"/>
<comment type="caution">
    <text evidence="2">The sequence shown here is derived from an EMBL/GenBank/DDBJ whole genome shotgun (WGS) entry which is preliminary data.</text>
</comment>
<evidence type="ECO:0000313" key="2">
    <source>
        <dbReference type="EMBL" id="TRX11337.1"/>
    </source>
</evidence>
<protein>
    <recommendedName>
        <fullName evidence="1">Glycosyl-hydrolase 97 C-terminal oligomerisation domain-containing protein</fullName>
    </recommendedName>
</protein>
<dbReference type="InterPro" id="IPR029483">
    <property type="entry name" value="GH97_C"/>
</dbReference>
<dbReference type="Proteomes" id="UP000318669">
    <property type="component" value="Unassembled WGS sequence"/>
</dbReference>
<dbReference type="PANTHER" id="PTHR35803:SF1">
    <property type="entry name" value="GLUCAN 1,4-ALPHA-GLUCOSIDASE SUSB"/>
    <property type="match status" value="1"/>
</dbReference>
<sequence>MTGDYLTIATKARGKESWFLGAITDENARIAEMALNFLTKGEKYKTIVYENTKDADWQKNPIAYKIRMIVVTNKSKINLNMAPAGGTAISFEPIQ</sequence>